<evidence type="ECO:0000313" key="2">
    <source>
        <dbReference type="Proteomes" id="UP000054248"/>
    </source>
</evidence>
<organism evidence="1 2">
    <name type="scientific">Tulasnella calospora MUT 4182</name>
    <dbReference type="NCBI Taxonomy" id="1051891"/>
    <lineage>
        <taxon>Eukaryota</taxon>
        <taxon>Fungi</taxon>
        <taxon>Dikarya</taxon>
        <taxon>Basidiomycota</taxon>
        <taxon>Agaricomycotina</taxon>
        <taxon>Agaricomycetes</taxon>
        <taxon>Cantharellales</taxon>
        <taxon>Tulasnellaceae</taxon>
        <taxon>Tulasnella</taxon>
    </lineage>
</organism>
<sequence>MTVPKERIELFLKDLAEAPETRFNFDNSSPAPLWTHPVTQWALLFAKKSGTNTRFLEFEFKRAERAHTIVIHTGDEEYSLFQGHHLRTLLAFAVGELCLDQDPRLQLYRFELRRGATVLEDVILKAKASQGVQASGCLKFGGTRGAQSKRSRDYYGGGSLETKKRARLRKRFLPCPVHEAFGGIALCCTSRSALT</sequence>
<reference evidence="1 2" key="1">
    <citation type="submission" date="2014-04" db="EMBL/GenBank/DDBJ databases">
        <authorList>
            <consortium name="DOE Joint Genome Institute"/>
            <person name="Kuo A."/>
            <person name="Girlanda M."/>
            <person name="Perotto S."/>
            <person name="Kohler A."/>
            <person name="Nagy L.G."/>
            <person name="Floudas D."/>
            <person name="Copeland A."/>
            <person name="Barry K.W."/>
            <person name="Cichocki N."/>
            <person name="Veneault-Fourrey C."/>
            <person name="LaButti K."/>
            <person name="Lindquist E.A."/>
            <person name="Lipzen A."/>
            <person name="Lundell T."/>
            <person name="Morin E."/>
            <person name="Murat C."/>
            <person name="Sun H."/>
            <person name="Tunlid A."/>
            <person name="Henrissat B."/>
            <person name="Grigoriev I.V."/>
            <person name="Hibbett D.S."/>
            <person name="Martin F."/>
            <person name="Nordberg H.P."/>
            <person name="Cantor M.N."/>
            <person name="Hua S.X."/>
        </authorList>
    </citation>
    <scope>NUCLEOTIDE SEQUENCE [LARGE SCALE GENOMIC DNA]</scope>
    <source>
        <strain evidence="1 2">MUT 4182</strain>
    </source>
</reference>
<dbReference type="EMBL" id="KN822998">
    <property type="protein sequence ID" value="KIO28153.1"/>
    <property type="molecule type" value="Genomic_DNA"/>
</dbReference>
<reference evidence="2" key="2">
    <citation type="submission" date="2015-01" db="EMBL/GenBank/DDBJ databases">
        <title>Evolutionary Origins and Diversification of the Mycorrhizal Mutualists.</title>
        <authorList>
            <consortium name="DOE Joint Genome Institute"/>
            <consortium name="Mycorrhizal Genomics Consortium"/>
            <person name="Kohler A."/>
            <person name="Kuo A."/>
            <person name="Nagy L.G."/>
            <person name="Floudas D."/>
            <person name="Copeland A."/>
            <person name="Barry K.W."/>
            <person name="Cichocki N."/>
            <person name="Veneault-Fourrey C."/>
            <person name="LaButti K."/>
            <person name="Lindquist E.A."/>
            <person name="Lipzen A."/>
            <person name="Lundell T."/>
            <person name="Morin E."/>
            <person name="Murat C."/>
            <person name="Riley R."/>
            <person name="Ohm R."/>
            <person name="Sun H."/>
            <person name="Tunlid A."/>
            <person name="Henrissat B."/>
            <person name="Grigoriev I.V."/>
            <person name="Hibbett D.S."/>
            <person name="Martin F."/>
        </authorList>
    </citation>
    <scope>NUCLEOTIDE SEQUENCE [LARGE SCALE GENOMIC DNA]</scope>
    <source>
        <strain evidence="2">MUT 4182</strain>
    </source>
</reference>
<dbReference type="Proteomes" id="UP000054248">
    <property type="component" value="Unassembled WGS sequence"/>
</dbReference>
<name>A0A0C3L329_9AGAM</name>
<keyword evidence="2" id="KW-1185">Reference proteome</keyword>
<dbReference type="HOGENOM" id="CLU_1397266_0_0_1"/>
<accession>A0A0C3L329</accession>
<proteinExistence type="predicted"/>
<gene>
    <name evidence="1" type="ORF">M407DRAFT_6909</name>
</gene>
<dbReference type="AlphaFoldDB" id="A0A0C3L329"/>
<evidence type="ECO:0000313" key="1">
    <source>
        <dbReference type="EMBL" id="KIO28153.1"/>
    </source>
</evidence>
<protein>
    <submittedName>
        <fullName evidence="1">Uncharacterized protein</fullName>
    </submittedName>
</protein>